<proteinExistence type="inferred from homology"/>
<dbReference type="Pfam" id="PF03466">
    <property type="entry name" value="LysR_substrate"/>
    <property type="match status" value="1"/>
</dbReference>
<gene>
    <name evidence="6" type="ORF">NT2_01_02200</name>
</gene>
<dbReference type="Proteomes" id="UP000016568">
    <property type="component" value="Unassembled WGS sequence"/>
</dbReference>
<dbReference type="InterPro" id="IPR000847">
    <property type="entry name" value="LysR_HTH_N"/>
</dbReference>
<dbReference type="Gene3D" id="1.10.10.10">
    <property type="entry name" value="Winged helix-like DNA-binding domain superfamily/Winged helix DNA-binding domain"/>
    <property type="match status" value="1"/>
</dbReference>
<dbReference type="PROSITE" id="PS50931">
    <property type="entry name" value="HTH_LYSR"/>
    <property type="match status" value="1"/>
</dbReference>
<comment type="caution">
    <text evidence="6">The sequence shown here is derived from an EMBL/GenBank/DDBJ whole genome shotgun (WGS) entry which is preliminary data.</text>
</comment>
<evidence type="ECO:0000256" key="4">
    <source>
        <dbReference type="ARBA" id="ARBA00023163"/>
    </source>
</evidence>
<dbReference type="PRINTS" id="PR00039">
    <property type="entry name" value="HTHLYSR"/>
</dbReference>
<organism evidence="6 7">
    <name type="scientific">Caenibius tardaugens NBRC 16725</name>
    <dbReference type="NCBI Taxonomy" id="1219035"/>
    <lineage>
        <taxon>Bacteria</taxon>
        <taxon>Pseudomonadati</taxon>
        <taxon>Pseudomonadota</taxon>
        <taxon>Alphaproteobacteria</taxon>
        <taxon>Sphingomonadales</taxon>
        <taxon>Erythrobacteraceae</taxon>
        <taxon>Caenibius</taxon>
    </lineage>
</organism>
<dbReference type="SUPFAM" id="SSF46785">
    <property type="entry name" value="Winged helix' DNA-binding domain"/>
    <property type="match status" value="1"/>
</dbReference>
<dbReference type="GO" id="GO:0003700">
    <property type="term" value="F:DNA-binding transcription factor activity"/>
    <property type="evidence" value="ECO:0007669"/>
    <property type="project" value="InterPro"/>
</dbReference>
<dbReference type="PANTHER" id="PTHR30579:SF3">
    <property type="entry name" value="TRANSCRIPTIONAL REGULATORY PROTEIN"/>
    <property type="match status" value="1"/>
</dbReference>
<accession>U2YHP8</accession>
<reference evidence="6 7" key="1">
    <citation type="submission" date="2013-09" db="EMBL/GenBank/DDBJ databases">
        <title>Whole genome shotgun sequence of Novosphingobium tardaugens NBRC 16725.</title>
        <authorList>
            <person name="Isaki S."/>
            <person name="Hosoyama A."/>
            <person name="Tsuchikane K."/>
            <person name="Katsumata H."/>
            <person name="Ando Y."/>
            <person name="Yamazaki S."/>
            <person name="Fujita N."/>
        </authorList>
    </citation>
    <scope>NUCLEOTIDE SEQUENCE [LARGE SCALE GENOMIC DNA]</scope>
    <source>
        <strain evidence="6 7">NBRC 16725</strain>
    </source>
</reference>
<dbReference type="Gene3D" id="3.40.190.290">
    <property type="match status" value="1"/>
</dbReference>
<dbReference type="InterPro" id="IPR036390">
    <property type="entry name" value="WH_DNA-bd_sf"/>
</dbReference>
<evidence type="ECO:0000259" key="5">
    <source>
        <dbReference type="PROSITE" id="PS50931"/>
    </source>
</evidence>
<comment type="similarity">
    <text evidence="1">Belongs to the LysR transcriptional regulatory family.</text>
</comment>
<evidence type="ECO:0000256" key="3">
    <source>
        <dbReference type="ARBA" id="ARBA00023125"/>
    </source>
</evidence>
<keyword evidence="2" id="KW-0805">Transcription regulation</keyword>
<evidence type="ECO:0000256" key="2">
    <source>
        <dbReference type="ARBA" id="ARBA00023015"/>
    </source>
</evidence>
<dbReference type="InterPro" id="IPR036388">
    <property type="entry name" value="WH-like_DNA-bd_sf"/>
</dbReference>
<dbReference type="OrthoDB" id="9798121at2"/>
<dbReference type="Pfam" id="PF00126">
    <property type="entry name" value="HTH_1"/>
    <property type="match status" value="1"/>
</dbReference>
<keyword evidence="7" id="KW-1185">Reference proteome</keyword>
<dbReference type="AlphaFoldDB" id="U2YHP8"/>
<dbReference type="GO" id="GO:0003677">
    <property type="term" value="F:DNA binding"/>
    <property type="evidence" value="ECO:0007669"/>
    <property type="project" value="UniProtKB-KW"/>
</dbReference>
<dbReference type="EMBL" id="BASZ01000001">
    <property type="protein sequence ID" value="GAD47452.1"/>
    <property type="molecule type" value="Genomic_DNA"/>
</dbReference>
<dbReference type="PANTHER" id="PTHR30579">
    <property type="entry name" value="TRANSCRIPTIONAL REGULATOR"/>
    <property type="match status" value="1"/>
</dbReference>
<dbReference type="InterPro" id="IPR005119">
    <property type="entry name" value="LysR_subst-bd"/>
</dbReference>
<evidence type="ECO:0000313" key="6">
    <source>
        <dbReference type="EMBL" id="GAD47452.1"/>
    </source>
</evidence>
<protein>
    <submittedName>
        <fullName evidence="6">Putative LysR family transcriptional regulator</fullName>
    </submittedName>
</protein>
<feature type="domain" description="HTH lysR-type" evidence="5">
    <location>
        <begin position="13"/>
        <end position="70"/>
    </location>
</feature>
<dbReference type="KEGG" id="ntd:EGO55_16045"/>
<evidence type="ECO:0000313" key="7">
    <source>
        <dbReference type="Proteomes" id="UP000016568"/>
    </source>
</evidence>
<evidence type="ECO:0000256" key="1">
    <source>
        <dbReference type="ARBA" id="ARBA00009437"/>
    </source>
</evidence>
<dbReference type="InterPro" id="IPR050176">
    <property type="entry name" value="LTTR"/>
</dbReference>
<dbReference type="eggNOG" id="COG0583">
    <property type="taxonomic scope" value="Bacteria"/>
</dbReference>
<name>U2YHP8_9SPHN</name>
<sequence length="301" mass="33124">MTISYALSHSQSMQWDDLQTFLAIARRGTLSAAARELGVTQPTMGRRLQAMERRMGARLLQRLPGRYALTALGESVLANAERIDAEALAAERAIVGRDIALEGVVRLTTVDTIADRVVAPALARLQQVHPGIVIELVPDMRSLSLSKREADLALRMTRFEGHDIFARKAGSFSLGIYAAESWRDRQHGADARLVTVLEDQEHLPEALWLRDLYPEASVGFRSNSREVMLSAASSGAGIAALPRFRADAEPGLIRLNTTTPDLVRDIWLGVHADMRHMPRIRVVMDALLNQCNAMASAMQPA</sequence>
<dbReference type="SUPFAM" id="SSF53850">
    <property type="entry name" value="Periplasmic binding protein-like II"/>
    <property type="match status" value="1"/>
</dbReference>
<dbReference type="RefSeq" id="WP_021688359.1">
    <property type="nucleotide sequence ID" value="NZ_BASZ01000001.1"/>
</dbReference>
<keyword evidence="4" id="KW-0804">Transcription</keyword>
<keyword evidence="3" id="KW-0238">DNA-binding</keyword>